<dbReference type="OrthoDB" id="5334491at2759"/>
<feature type="region of interest" description="Disordered" evidence="1">
    <location>
        <begin position="53"/>
        <end position="159"/>
    </location>
</feature>
<dbReference type="Gene3D" id="1.10.10.60">
    <property type="entry name" value="Homeodomain-like"/>
    <property type="match status" value="1"/>
</dbReference>
<evidence type="ECO:0000313" key="3">
    <source>
        <dbReference type="EMBL" id="KAA8910901.1"/>
    </source>
</evidence>
<name>A0A5J5F4I5_9PEZI</name>
<protein>
    <recommendedName>
        <fullName evidence="2">Myb-like domain-containing protein</fullName>
    </recommendedName>
</protein>
<keyword evidence="4" id="KW-1185">Reference proteome</keyword>
<dbReference type="EMBL" id="VXIS01000041">
    <property type="protein sequence ID" value="KAA8910901.1"/>
    <property type="molecule type" value="Genomic_DNA"/>
</dbReference>
<feature type="compositionally biased region" description="Basic and acidic residues" evidence="1">
    <location>
        <begin position="114"/>
        <end position="125"/>
    </location>
</feature>
<proteinExistence type="predicted"/>
<dbReference type="InterPro" id="IPR001005">
    <property type="entry name" value="SANT/Myb"/>
</dbReference>
<evidence type="ECO:0000313" key="4">
    <source>
        <dbReference type="Proteomes" id="UP000326924"/>
    </source>
</evidence>
<dbReference type="PROSITE" id="PS50090">
    <property type="entry name" value="MYB_LIKE"/>
    <property type="match status" value="1"/>
</dbReference>
<dbReference type="SUPFAM" id="SSF46689">
    <property type="entry name" value="Homeodomain-like"/>
    <property type="match status" value="1"/>
</dbReference>
<dbReference type="InterPro" id="IPR009057">
    <property type="entry name" value="Homeodomain-like_sf"/>
</dbReference>
<feature type="domain" description="Myb-like" evidence="2">
    <location>
        <begin position="163"/>
        <end position="208"/>
    </location>
</feature>
<organism evidence="3 4">
    <name type="scientific">Sphaerosporella brunnea</name>
    <dbReference type="NCBI Taxonomy" id="1250544"/>
    <lineage>
        <taxon>Eukaryota</taxon>
        <taxon>Fungi</taxon>
        <taxon>Dikarya</taxon>
        <taxon>Ascomycota</taxon>
        <taxon>Pezizomycotina</taxon>
        <taxon>Pezizomycetes</taxon>
        <taxon>Pezizales</taxon>
        <taxon>Pyronemataceae</taxon>
        <taxon>Sphaerosporella</taxon>
    </lineage>
</organism>
<evidence type="ECO:0000259" key="2">
    <source>
        <dbReference type="PROSITE" id="PS50090"/>
    </source>
</evidence>
<dbReference type="Proteomes" id="UP000326924">
    <property type="component" value="Unassembled WGS sequence"/>
</dbReference>
<sequence length="232" mass="26046">MLLPSALPCDFLAPSLARAPVAPYHSPPIEDIGIVSATTGLLQTCRRLQHILSGGDRLSPSPIPLGPSQQSQEPPRTPVRRAPAAPRLPIKTPVRTNKRTRTDAFSPSSEESDNSDKDFNRRDRFATPPRGKRVRLTTPPPAPNRGIRSLLPDSDDEEDTVMWTDDDDRQLVEMVLGKLRLTKSDWEECARTLGKDSRSVGKRWENLLGNIVVKGVDRRRRIAQRRRIMPRN</sequence>
<accession>A0A5J5F4I5</accession>
<gene>
    <name evidence="3" type="ORF">FN846DRAFT_774653</name>
</gene>
<comment type="caution">
    <text evidence="3">The sequence shown here is derived from an EMBL/GenBank/DDBJ whole genome shotgun (WGS) entry which is preliminary data.</text>
</comment>
<dbReference type="AlphaFoldDB" id="A0A5J5F4I5"/>
<evidence type="ECO:0000256" key="1">
    <source>
        <dbReference type="SAM" id="MobiDB-lite"/>
    </source>
</evidence>
<reference evidence="3 4" key="1">
    <citation type="submission" date="2019-09" db="EMBL/GenBank/DDBJ databases">
        <title>Draft genome of the ectomycorrhizal ascomycete Sphaerosporella brunnea.</title>
        <authorList>
            <consortium name="DOE Joint Genome Institute"/>
            <person name="Benucci G.M."/>
            <person name="Marozzi G."/>
            <person name="Antonielli L."/>
            <person name="Sanchez S."/>
            <person name="Marco P."/>
            <person name="Wang X."/>
            <person name="Falini L.B."/>
            <person name="Barry K."/>
            <person name="Haridas S."/>
            <person name="Lipzen A."/>
            <person name="Labutti K."/>
            <person name="Grigoriev I.V."/>
            <person name="Murat C."/>
            <person name="Martin F."/>
            <person name="Albertini E."/>
            <person name="Donnini D."/>
            <person name="Bonito G."/>
        </authorList>
    </citation>
    <scope>NUCLEOTIDE SEQUENCE [LARGE SCALE GENOMIC DNA]</scope>
    <source>
        <strain evidence="3 4">Sb_GMNB300</strain>
    </source>
</reference>
<dbReference type="InParanoid" id="A0A5J5F4I5"/>
<feature type="compositionally biased region" description="Low complexity" evidence="1">
    <location>
        <begin position="80"/>
        <end position="89"/>
    </location>
</feature>